<evidence type="ECO:0000313" key="7">
    <source>
        <dbReference type="Proteomes" id="UP001164746"/>
    </source>
</evidence>
<dbReference type="Proteomes" id="UP001164746">
    <property type="component" value="Chromosome 11"/>
</dbReference>
<dbReference type="Pfam" id="PF00067">
    <property type="entry name" value="p450"/>
    <property type="match status" value="1"/>
</dbReference>
<feature type="region of interest" description="Disordered" evidence="5">
    <location>
        <begin position="1"/>
        <end position="30"/>
    </location>
</feature>
<sequence>MSRRAARSSSVYTAAGSCRPHTLQTSSMSPEDARCRLSTWRLDNGYTCLTGSRPGRCQLDTGNRELTLSASTPPQGRHLQVYEITRRHHRAPPGPQRCPLIGNLGSLIGGSPLESFAKLRSTYGDVYGIYLGSKLAVVLNGYEAIHDALVKQGRQFAWRPEQPVFVALEGDVSDLVYGNGPEWKAKRVFIMNAIKELCLSRKGLELERLILEEVNCLTERLDLLEQVNPREILSLSLANVVYSILHGNRTEYDNEDFLKFMNSLNGVFKRYMRNQMKNNLFPFILKIPKLPFDLHGLQKIKDNVQTGKSFFAKAGQERLSNHEEGDTTCLLDYLLNNDSPVPPADFWKPHYDLMAAGSETSATTLNWLILLLMHYPDIQEKLHQSIFEVIGHHPPSISDRNDLPYVEATILETLRFGSNVPLSVPHSVTEDVAFRGFIIPKGTLVLPNLASVHYDPNNFEDPLTFRPERFLSADGMAVVPSEKLIPFSLGPRACLGETLARTELFMYTTRLVQKYTFECPDGERLPGLGGVFGLTHRPQDYNVRLVKRN</sequence>
<dbReference type="PANTHER" id="PTHR24300">
    <property type="entry name" value="CYTOCHROME P450 508A4-RELATED"/>
    <property type="match status" value="1"/>
</dbReference>
<keyword evidence="7" id="KW-1185">Reference proteome</keyword>
<name>A0ABY7FA26_MYAAR</name>
<evidence type="ECO:0000256" key="1">
    <source>
        <dbReference type="ARBA" id="ARBA00010617"/>
    </source>
</evidence>
<keyword evidence="4" id="KW-0503">Monooxygenase</keyword>
<comment type="similarity">
    <text evidence="1 4">Belongs to the cytochrome P450 family.</text>
</comment>
<evidence type="ECO:0000256" key="2">
    <source>
        <dbReference type="ARBA" id="ARBA00022723"/>
    </source>
</evidence>
<dbReference type="EMBL" id="CP111022">
    <property type="protein sequence ID" value="WAR19023.1"/>
    <property type="molecule type" value="Genomic_DNA"/>
</dbReference>
<evidence type="ECO:0000256" key="3">
    <source>
        <dbReference type="ARBA" id="ARBA00023004"/>
    </source>
</evidence>
<accession>A0ABY7FA26</accession>
<dbReference type="InterPro" id="IPR002401">
    <property type="entry name" value="Cyt_P450_E_grp-I"/>
</dbReference>
<protein>
    <submittedName>
        <fullName evidence="6">CP2BB-like protein</fullName>
    </submittedName>
</protein>
<keyword evidence="4" id="KW-0560">Oxidoreductase</keyword>
<evidence type="ECO:0000313" key="6">
    <source>
        <dbReference type="EMBL" id="WAR19023.1"/>
    </source>
</evidence>
<dbReference type="InterPro" id="IPR001128">
    <property type="entry name" value="Cyt_P450"/>
</dbReference>
<evidence type="ECO:0000256" key="5">
    <source>
        <dbReference type="SAM" id="MobiDB-lite"/>
    </source>
</evidence>
<keyword evidence="3 4" id="KW-0408">Iron</keyword>
<organism evidence="6 7">
    <name type="scientific">Mya arenaria</name>
    <name type="common">Soft-shell clam</name>
    <dbReference type="NCBI Taxonomy" id="6604"/>
    <lineage>
        <taxon>Eukaryota</taxon>
        <taxon>Metazoa</taxon>
        <taxon>Spiralia</taxon>
        <taxon>Lophotrochozoa</taxon>
        <taxon>Mollusca</taxon>
        <taxon>Bivalvia</taxon>
        <taxon>Autobranchia</taxon>
        <taxon>Heteroconchia</taxon>
        <taxon>Euheterodonta</taxon>
        <taxon>Imparidentia</taxon>
        <taxon>Neoheterodontei</taxon>
        <taxon>Myida</taxon>
        <taxon>Myoidea</taxon>
        <taxon>Myidae</taxon>
        <taxon>Mya</taxon>
    </lineage>
</organism>
<keyword evidence="2 4" id="KW-0479">Metal-binding</keyword>
<gene>
    <name evidence="6" type="ORF">MAR_000861</name>
</gene>
<dbReference type="Gene3D" id="1.10.630.10">
    <property type="entry name" value="Cytochrome P450"/>
    <property type="match status" value="1"/>
</dbReference>
<evidence type="ECO:0000256" key="4">
    <source>
        <dbReference type="RuleBase" id="RU000461"/>
    </source>
</evidence>
<dbReference type="InterPro" id="IPR036396">
    <property type="entry name" value="Cyt_P450_sf"/>
</dbReference>
<dbReference type="PRINTS" id="PR00385">
    <property type="entry name" value="P450"/>
</dbReference>
<proteinExistence type="inferred from homology"/>
<dbReference type="PROSITE" id="PS51257">
    <property type="entry name" value="PROKAR_LIPOPROTEIN"/>
    <property type="match status" value="1"/>
</dbReference>
<dbReference type="InterPro" id="IPR050182">
    <property type="entry name" value="Cytochrome_P450_fam2"/>
</dbReference>
<dbReference type="PRINTS" id="PR00463">
    <property type="entry name" value="EP450I"/>
</dbReference>
<dbReference type="InterPro" id="IPR017972">
    <property type="entry name" value="Cyt_P450_CS"/>
</dbReference>
<keyword evidence="4" id="KW-0349">Heme</keyword>
<dbReference type="SUPFAM" id="SSF48264">
    <property type="entry name" value="Cytochrome P450"/>
    <property type="match status" value="1"/>
</dbReference>
<dbReference type="PROSITE" id="PS00086">
    <property type="entry name" value="CYTOCHROME_P450"/>
    <property type="match status" value="1"/>
</dbReference>
<dbReference type="PANTHER" id="PTHR24300:SF397">
    <property type="entry name" value="CYTOCHROME P450 2U1"/>
    <property type="match status" value="1"/>
</dbReference>
<reference evidence="6" key="1">
    <citation type="submission" date="2022-11" db="EMBL/GenBank/DDBJ databases">
        <title>Centuries of genome instability and evolution in soft-shell clam transmissible cancer (bioRxiv).</title>
        <authorList>
            <person name="Hart S.F.M."/>
            <person name="Yonemitsu M.A."/>
            <person name="Giersch R.M."/>
            <person name="Beal B.F."/>
            <person name="Arriagada G."/>
            <person name="Davis B.W."/>
            <person name="Ostrander E.A."/>
            <person name="Goff S.P."/>
            <person name="Metzger M.J."/>
        </authorList>
    </citation>
    <scope>NUCLEOTIDE SEQUENCE</scope>
    <source>
        <strain evidence="6">MELC-2E11</strain>
        <tissue evidence="6">Siphon/mantle</tissue>
    </source>
</reference>